<dbReference type="EMBL" id="JADEYR010000003">
    <property type="protein sequence ID" value="MBE9403447.1"/>
    <property type="molecule type" value="Genomic_DNA"/>
</dbReference>
<proteinExistence type="predicted"/>
<keyword evidence="2" id="KW-1185">Reference proteome</keyword>
<sequence length="128" mass="14192">MSERTASVLMVMRGDEQAARADVAAFFDARGWVPRVRDDGSLAYECGSRGRTVLLGALAGRKFFLTGIIETRQDAHTTDVVYRWGPDAGLALGGTIGRRRAERAHAETAEALQRHLEETGRLLRTHRR</sequence>
<protein>
    <recommendedName>
        <fullName evidence="3">Polyketide cyclase / dehydrase and lipid transport</fullName>
    </recommendedName>
</protein>
<reference evidence="1 2" key="1">
    <citation type="submission" date="2020-10" db="EMBL/GenBank/DDBJ databases">
        <title>Draft genome and description of Brachybacterium epidermidis sp nov.</title>
        <authorList>
            <person name="Boxberger M."/>
            <person name="La Scola B."/>
        </authorList>
    </citation>
    <scope>NUCLEOTIDE SEQUENCE [LARGE SCALE GENOMIC DNA]</scope>
    <source>
        <strain evidence="1 2">Marseille-Q2903</strain>
    </source>
</reference>
<dbReference type="Proteomes" id="UP000644727">
    <property type="component" value="Unassembled WGS sequence"/>
</dbReference>
<evidence type="ECO:0000313" key="1">
    <source>
        <dbReference type="EMBL" id="MBE9403447.1"/>
    </source>
</evidence>
<evidence type="ECO:0008006" key="3">
    <source>
        <dbReference type="Google" id="ProtNLM"/>
    </source>
</evidence>
<organism evidence="1 2">
    <name type="scientific">Brachybacterium epidermidis</name>
    <dbReference type="NCBI Taxonomy" id="2781983"/>
    <lineage>
        <taxon>Bacteria</taxon>
        <taxon>Bacillati</taxon>
        <taxon>Actinomycetota</taxon>
        <taxon>Actinomycetes</taxon>
        <taxon>Micrococcales</taxon>
        <taxon>Dermabacteraceae</taxon>
        <taxon>Brachybacterium</taxon>
    </lineage>
</organism>
<comment type="caution">
    <text evidence="1">The sequence shown here is derived from an EMBL/GenBank/DDBJ whole genome shotgun (WGS) entry which is preliminary data.</text>
</comment>
<evidence type="ECO:0000313" key="2">
    <source>
        <dbReference type="Proteomes" id="UP000644727"/>
    </source>
</evidence>
<gene>
    <name evidence="1" type="ORF">IOE58_04335</name>
</gene>
<name>A0ABR9VZ27_9MICO</name>
<accession>A0ABR9VZ27</accession>
<dbReference type="RefSeq" id="WP_193865201.1">
    <property type="nucleotide sequence ID" value="NZ_JADEYR010000003.1"/>
</dbReference>